<protein>
    <recommendedName>
        <fullName evidence="1">HTH cro/C1-type domain-containing protein</fullName>
    </recommendedName>
</protein>
<evidence type="ECO:0000259" key="1">
    <source>
        <dbReference type="PROSITE" id="PS50943"/>
    </source>
</evidence>
<dbReference type="Gene3D" id="2.10.109.10">
    <property type="entry name" value="Umud Fragment, subunit A"/>
    <property type="match status" value="1"/>
</dbReference>
<keyword evidence="3" id="KW-1185">Reference proteome</keyword>
<dbReference type="RefSeq" id="WP_065541656.1">
    <property type="nucleotide sequence ID" value="NZ_CP015405.2"/>
</dbReference>
<gene>
    <name evidence="2" type="ORF">A4V09_06565</name>
</gene>
<dbReference type="Pfam" id="PF00717">
    <property type="entry name" value="Peptidase_S24"/>
    <property type="match status" value="1"/>
</dbReference>
<dbReference type="InterPro" id="IPR036286">
    <property type="entry name" value="LexA/Signal_pep-like_sf"/>
</dbReference>
<evidence type="ECO:0000313" key="3">
    <source>
        <dbReference type="Proteomes" id="UP000092574"/>
    </source>
</evidence>
<dbReference type="AlphaFoldDB" id="A0A1C7IAB0"/>
<dbReference type="SMART" id="SM00530">
    <property type="entry name" value="HTH_XRE"/>
    <property type="match status" value="1"/>
</dbReference>
<dbReference type="PROSITE" id="PS50943">
    <property type="entry name" value="HTH_CROC1"/>
    <property type="match status" value="1"/>
</dbReference>
<dbReference type="KEGG" id="byl:A4V09_06565"/>
<name>A0A1C7IAB0_9FIRM</name>
<accession>A0A1C7IAB0</accession>
<dbReference type="Proteomes" id="UP000092574">
    <property type="component" value="Chromosome"/>
</dbReference>
<proteinExistence type="predicted"/>
<dbReference type="CDD" id="cd00093">
    <property type="entry name" value="HTH_XRE"/>
    <property type="match status" value="1"/>
</dbReference>
<dbReference type="InterPro" id="IPR001387">
    <property type="entry name" value="Cro/C1-type_HTH"/>
</dbReference>
<reference evidence="2" key="1">
    <citation type="submission" date="2017-04" db="EMBL/GenBank/DDBJ databases">
        <title>Complete Genome Sequences of Twelve Strains of a Stable Defined Moderately Diverse Mouse Microbiota 2 (sDMDMm2).</title>
        <authorList>
            <person name="Uchimura Y."/>
            <person name="Wyss M."/>
            <person name="Brugiroux S."/>
            <person name="Limenitakis J.P."/>
            <person name="Stecher B."/>
            <person name="McCoy K.D."/>
            <person name="Macpherson A.J."/>
        </authorList>
    </citation>
    <scope>NUCLEOTIDE SEQUENCE</scope>
    <source>
        <strain evidence="2">YL58</strain>
    </source>
</reference>
<organism evidence="2 3">
    <name type="scientific">Blautia pseudococcoides</name>
    <dbReference type="NCBI Taxonomy" id="1796616"/>
    <lineage>
        <taxon>Bacteria</taxon>
        <taxon>Bacillati</taxon>
        <taxon>Bacillota</taxon>
        <taxon>Clostridia</taxon>
        <taxon>Lachnospirales</taxon>
        <taxon>Lachnospiraceae</taxon>
        <taxon>Blautia</taxon>
    </lineage>
</organism>
<dbReference type="SUPFAM" id="SSF51306">
    <property type="entry name" value="LexA/Signal peptidase"/>
    <property type="match status" value="1"/>
</dbReference>
<dbReference type="EMBL" id="CP015405">
    <property type="protein sequence ID" value="ANU75459.1"/>
    <property type="molecule type" value="Genomic_DNA"/>
</dbReference>
<dbReference type="OrthoDB" id="1649314at2"/>
<dbReference type="Pfam" id="PF01381">
    <property type="entry name" value="HTH_3"/>
    <property type="match status" value="1"/>
</dbReference>
<sequence>MDNKKLKEIMKAQGYTIEMLSLISKIPVGTLSKIISGITSNPGYETMSAIAKALHCSLDEFSGRPVLIPYDYEEYLRRFKLLPTCQKEYIKYVIDLEYDRMIHLQNDKKISLRCYEFTNIVDGWAELDSAKTHNVTVDKNLLTDSCTFLVWLRTDLLEPKFFKNSVLGFQRNEGQRPKSGEIWIVLHNGLLFIGRFYKSHERFILKSLNGTIDDISATDYSQYRRLGLYVGCVDVPELTNEKTAFGQD</sequence>
<dbReference type="SUPFAM" id="SSF47413">
    <property type="entry name" value="lambda repressor-like DNA-binding domains"/>
    <property type="match status" value="1"/>
</dbReference>
<evidence type="ECO:0000313" key="2">
    <source>
        <dbReference type="EMBL" id="ANU75459.1"/>
    </source>
</evidence>
<dbReference type="InterPro" id="IPR010982">
    <property type="entry name" value="Lambda_DNA-bd_dom_sf"/>
</dbReference>
<dbReference type="GO" id="GO:0003677">
    <property type="term" value="F:DNA binding"/>
    <property type="evidence" value="ECO:0007669"/>
    <property type="project" value="InterPro"/>
</dbReference>
<dbReference type="Gene3D" id="1.10.260.40">
    <property type="entry name" value="lambda repressor-like DNA-binding domains"/>
    <property type="match status" value="1"/>
</dbReference>
<dbReference type="InterPro" id="IPR015927">
    <property type="entry name" value="Peptidase_S24_S26A/B/C"/>
</dbReference>
<feature type="domain" description="HTH cro/C1-type" evidence="1">
    <location>
        <begin position="6"/>
        <end position="61"/>
    </location>
</feature>